<feature type="coiled-coil region" evidence="3">
    <location>
        <begin position="365"/>
        <end position="477"/>
    </location>
</feature>
<feature type="repeat" description="PPR" evidence="2">
    <location>
        <begin position="1193"/>
        <end position="1227"/>
    </location>
</feature>
<dbReference type="PANTHER" id="PTHR48163:SF2">
    <property type="entry name" value="EXPRESSED PROTEIN"/>
    <property type="match status" value="1"/>
</dbReference>
<dbReference type="InterPro" id="IPR001932">
    <property type="entry name" value="PPM-type_phosphatase-like_dom"/>
</dbReference>
<evidence type="ECO:0000256" key="3">
    <source>
        <dbReference type="SAM" id="Coils"/>
    </source>
</evidence>
<feature type="coiled-coil region" evidence="3">
    <location>
        <begin position="680"/>
        <end position="707"/>
    </location>
</feature>
<proteinExistence type="predicted"/>
<dbReference type="GO" id="GO:0031425">
    <property type="term" value="P:chloroplast RNA processing"/>
    <property type="evidence" value="ECO:0007669"/>
    <property type="project" value="UniProtKB-ARBA"/>
</dbReference>
<dbReference type="InterPro" id="IPR036457">
    <property type="entry name" value="PPM-type-like_dom_sf"/>
</dbReference>
<dbReference type="PROSITE" id="PS51375">
    <property type="entry name" value="PPR"/>
    <property type="match status" value="5"/>
</dbReference>
<dbReference type="AlphaFoldDB" id="A0A8S2BB12"/>
<dbReference type="Gene3D" id="1.25.40.10">
    <property type="entry name" value="Tetratricopeptide repeat domain"/>
    <property type="match status" value="3"/>
</dbReference>
<dbReference type="FunFam" id="1.25.40.10:FF:000939">
    <property type="entry name" value="Pentatricopeptide repeat-containing protein ELI1, chloroplastic"/>
    <property type="match status" value="1"/>
</dbReference>
<evidence type="ECO:0000256" key="4">
    <source>
        <dbReference type="SAM" id="MobiDB-lite"/>
    </source>
</evidence>
<sequence>MAEICYENETMMTKTTATVVKKTTTTTTRRRERSSSQAARRRRMEIRRFKFVSGEQDPVFVDGDLQKRRKRESTVAASAVFYETAKEVVVLCESLSSTVVALPDPEAYPKYGVASVCGRRREMEDAVAVHPFFFRQQTEYSSTGYHYCGVYDGHGCSHVAMKCRERLHELVREEFEADADWEKSMARSFTRMDMEVVALNADGAAKCRCELQRPDCDAVGSTAVVSVLTPEKIIVANCGDSRAVLCRKGKAIALSSDHKPDRPDELDRIKAAGGRVIYWDGPRVLGVLAMSRAIGDNYLKPRNHTMDSHHASLGRRTLEEIRQKRAAQRLSKTSSGPDLSEIPNPADFPVIRKSESGNRLSETDVGALYSQLKELQKKNAEMEERNKILSSKLQTKEVENESLETRLNVLEQNTVPSLRKALKEIAMEKDAAVVLREDLSAQVRTLKRRVKEAEEEQYRAEEDAASLRAELNSIQQQAMGTSFTGLSPMGVSSDQLPILEKEMATLKLELQKESVLRQQEQQRLAEEQTRVASLMSEKQELEQKISVLSSRASEVSESGQKALSVEDKEKLEKQLHDMAVALERLESSRQKLLMEIDNQSSEIERLFEENSNLSASYQESINISNQWENQVKECLKQNIELREVLDKLRTEQAGALSRGSSEIEANGSHGTETLSLKGELAKEQSRAESLSAQVLQLSAQLQQATQAYNGLMRVYKPVLRNIESSLIKLKQDGSREMISSLAAITGGPSTFRRDPDSNTLRLARRKTLISLLRNCKNNAQVPSIHAKIIRTFHDQDAFVVFELIRVCSTLDSIDYAYDVFRYVSNPNVYLYTAMIDGFVSSGRSADGVSLYHRMIHNSVSPDNYVITSVLKACELDSCREIHGQVLKLGFGSSRSVGLKLLEIYGKSGELADAKKVFDEMPDRDQVAATVMINCYSECGCIKEALELFQDVKIKDTVCWTAMIDGLVRNREVNKALELFREMQMENVSPNEFTAVCVLSACSDLGALELGRWVHSFVETQKMELSNFVGNALINMYSRCGDINEAKRVFNDMRDNDVISYNTMISGLATHGASVEAINVFRDMVNRGFRPNQVTLVALLNACSHGGLLDIGLEVFNSMWRVFSVEPQIEHYGCIVDLLGRVGRLEEAYRFIENMPIEPDHIMLGALLSACKIHGNMELGEKIAKRLFESENPDSGTYVLLSNLYASSGKWKESTEIRESMRESGIEKEPGCSTIEVDNQIHEFLVGDIAHPHKEAIYQRLHELNRILRFKENETDIITGL</sequence>
<keyword evidence="1" id="KW-0677">Repeat</keyword>
<accession>A0A8S2BB12</accession>
<dbReference type="Pfam" id="PF01535">
    <property type="entry name" value="PPR"/>
    <property type="match status" value="2"/>
</dbReference>
<dbReference type="CDD" id="cd00143">
    <property type="entry name" value="PP2Cc"/>
    <property type="match status" value="1"/>
</dbReference>
<dbReference type="Pfam" id="PF00481">
    <property type="entry name" value="PP2C"/>
    <property type="match status" value="1"/>
</dbReference>
<dbReference type="Proteomes" id="UP000682877">
    <property type="component" value="Chromosome 8"/>
</dbReference>
<protein>
    <recommendedName>
        <fullName evidence="5">PPM-type phosphatase domain-containing protein</fullName>
    </recommendedName>
</protein>
<dbReference type="NCBIfam" id="TIGR00756">
    <property type="entry name" value="PPR"/>
    <property type="match status" value="4"/>
</dbReference>
<feature type="domain" description="PPM-type phosphatase" evidence="5">
    <location>
        <begin position="110"/>
        <end position="372"/>
    </location>
</feature>
<dbReference type="EMBL" id="LR999458">
    <property type="protein sequence ID" value="CAE6248892.1"/>
    <property type="molecule type" value="Genomic_DNA"/>
</dbReference>
<evidence type="ECO:0000313" key="6">
    <source>
        <dbReference type="EMBL" id="CAE6248892.1"/>
    </source>
</evidence>
<dbReference type="PROSITE" id="PS51746">
    <property type="entry name" value="PPM_2"/>
    <property type="match status" value="1"/>
</dbReference>
<dbReference type="PANTHER" id="PTHR48163">
    <property type="entry name" value="BNAC02G25670D PROTEIN"/>
    <property type="match status" value="1"/>
</dbReference>
<feature type="repeat" description="PPR" evidence="2">
    <location>
        <begin position="955"/>
        <end position="989"/>
    </location>
</feature>
<keyword evidence="7" id="KW-1185">Reference proteome</keyword>
<dbReference type="InterPro" id="IPR002885">
    <property type="entry name" value="PPR_rpt"/>
</dbReference>
<dbReference type="InterPro" id="IPR011990">
    <property type="entry name" value="TPR-like_helical_dom_sf"/>
</dbReference>
<evidence type="ECO:0000256" key="2">
    <source>
        <dbReference type="PROSITE-ProRule" id="PRU00708"/>
    </source>
</evidence>
<evidence type="ECO:0000259" key="5">
    <source>
        <dbReference type="PROSITE" id="PS51746"/>
    </source>
</evidence>
<dbReference type="SMART" id="SM00332">
    <property type="entry name" value="PP2Cc"/>
    <property type="match status" value="1"/>
</dbReference>
<feature type="coiled-coil region" evidence="3">
    <location>
        <begin position="517"/>
        <end position="651"/>
    </location>
</feature>
<dbReference type="Gene3D" id="3.60.40.10">
    <property type="entry name" value="PPM-type phosphatase domain"/>
    <property type="match status" value="1"/>
</dbReference>
<keyword evidence="3" id="KW-0175">Coiled coil</keyword>
<dbReference type="InterPro" id="IPR046848">
    <property type="entry name" value="E_motif"/>
</dbReference>
<dbReference type="FunFam" id="1.25.40.10:FF:001050">
    <property type="entry name" value="Pentatricopeptide repeat-containing protein At2g33760"/>
    <property type="match status" value="1"/>
</dbReference>
<feature type="repeat" description="PPR" evidence="2">
    <location>
        <begin position="827"/>
        <end position="861"/>
    </location>
</feature>
<dbReference type="FunFam" id="1.25.40.10:FF:000231">
    <property type="entry name" value="Pentatricopeptide repeat-containing protein chloroplastic"/>
    <property type="match status" value="1"/>
</dbReference>
<gene>
    <name evidence="6" type="ORF">AARE701A_LOCUS21895</name>
</gene>
<evidence type="ECO:0000256" key="1">
    <source>
        <dbReference type="ARBA" id="ARBA00022737"/>
    </source>
</evidence>
<feature type="region of interest" description="Disordered" evidence="4">
    <location>
        <begin position="325"/>
        <end position="355"/>
    </location>
</feature>
<evidence type="ECO:0000313" key="7">
    <source>
        <dbReference type="Proteomes" id="UP000682877"/>
    </source>
</evidence>
<feature type="region of interest" description="Disordered" evidence="4">
    <location>
        <begin position="22"/>
        <end position="41"/>
    </location>
</feature>
<dbReference type="SUPFAM" id="SSF81606">
    <property type="entry name" value="PP2C-like"/>
    <property type="match status" value="1"/>
</dbReference>
<feature type="repeat" description="PPR" evidence="2">
    <location>
        <begin position="1056"/>
        <end position="1090"/>
    </location>
</feature>
<organism evidence="6 7">
    <name type="scientific">Arabidopsis arenosa</name>
    <name type="common">Sand rock-cress</name>
    <name type="synonym">Cardaminopsis arenosa</name>
    <dbReference type="NCBI Taxonomy" id="38785"/>
    <lineage>
        <taxon>Eukaryota</taxon>
        <taxon>Viridiplantae</taxon>
        <taxon>Streptophyta</taxon>
        <taxon>Embryophyta</taxon>
        <taxon>Tracheophyta</taxon>
        <taxon>Spermatophyta</taxon>
        <taxon>Magnoliopsida</taxon>
        <taxon>eudicotyledons</taxon>
        <taxon>Gunneridae</taxon>
        <taxon>Pentapetalae</taxon>
        <taxon>rosids</taxon>
        <taxon>malvids</taxon>
        <taxon>Brassicales</taxon>
        <taxon>Brassicaceae</taxon>
        <taxon>Camelineae</taxon>
        <taxon>Arabidopsis</taxon>
    </lineage>
</organism>
<feature type="repeat" description="PPR" evidence="2">
    <location>
        <begin position="1025"/>
        <end position="1055"/>
    </location>
</feature>
<dbReference type="Pfam" id="PF13041">
    <property type="entry name" value="PPR_2"/>
    <property type="match status" value="3"/>
</dbReference>
<dbReference type="Pfam" id="PF20431">
    <property type="entry name" value="E_motif"/>
    <property type="match status" value="1"/>
</dbReference>
<reference evidence="6" key="1">
    <citation type="submission" date="2021-01" db="EMBL/GenBank/DDBJ databases">
        <authorList>
            <person name="Bezrukov I."/>
        </authorList>
    </citation>
    <scope>NUCLEOTIDE SEQUENCE</scope>
</reference>
<name>A0A8S2BB12_ARAAE</name>